<protein>
    <recommendedName>
        <fullName evidence="4">BHLH domain-containing protein</fullName>
    </recommendedName>
</protein>
<dbReference type="InterPro" id="IPR036638">
    <property type="entry name" value="HLH_DNA-bd_sf"/>
</dbReference>
<reference evidence="1 3" key="2">
    <citation type="journal article" date="2013" name="Nature">
        <title>Insights into bilaterian evolution from three spiralian genomes.</title>
        <authorList>
            <person name="Simakov O."/>
            <person name="Marletaz F."/>
            <person name="Cho S.J."/>
            <person name="Edsinger-Gonzales E."/>
            <person name="Havlak P."/>
            <person name="Hellsten U."/>
            <person name="Kuo D.H."/>
            <person name="Larsson T."/>
            <person name="Lv J."/>
            <person name="Arendt D."/>
            <person name="Savage R."/>
            <person name="Osoegawa K."/>
            <person name="de Jong P."/>
            <person name="Grimwood J."/>
            <person name="Chapman J.A."/>
            <person name="Shapiro H."/>
            <person name="Aerts A."/>
            <person name="Otillar R.P."/>
            <person name="Terry A.Y."/>
            <person name="Boore J.L."/>
            <person name="Grigoriev I.V."/>
            <person name="Lindberg D.R."/>
            <person name="Seaver E.C."/>
            <person name="Weisblat D.A."/>
            <person name="Putnam N.H."/>
            <person name="Rokhsar D.S."/>
        </authorList>
    </citation>
    <scope>NUCLEOTIDE SEQUENCE</scope>
</reference>
<dbReference type="RefSeq" id="XP_009016554.1">
    <property type="nucleotide sequence ID" value="XM_009018306.1"/>
</dbReference>
<accession>T1FSY9</accession>
<dbReference type="EMBL" id="KB096365">
    <property type="protein sequence ID" value="ESO05239.1"/>
    <property type="molecule type" value="Genomic_DNA"/>
</dbReference>
<dbReference type="EnsemblMetazoa" id="HelroT191421">
    <property type="protein sequence ID" value="HelroP191421"/>
    <property type="gene ID" value="HelroG191421"/>
</dbReference>
<organism evidence="2 3">
    <name type="scientific">Helobdella robusta</name>
    <name type="common">Californian leech</name>
    <dbReference type="NCBI Taxonomy" id="6412"/>
    <lineage>
        <taxon>Eukaryota</taxon>
        <taxon>Metazoa</taxon>
        <taxon>Spiralia</taxon>
        <taxon>Lophotrochozoa</taxon>
        <taxon>Annelida</taxon>
        <taxon>Clitellata</taxon>
        <taxon>Hirudinea</taxon>
        <taxon>Rhynchobdellida</taxon>
        <taxon>Glossiphoniidae</taxon>
        <taxon>Helobdella</taxon>
    </lineage>
</organism>
<dbReference type="GeneID" id="20211936"/>
<dbReference type="Gene3D" id="4.10.280.10">
    <property type="entry name" value="Helix-loop-helix DNA-binding domain"/>
    <property type="match status" value="1"/>
</dbReference>
<evidence type="ECO:0000313" key="2">
    <source>
        <dbReference type="EnsemblMetazoa" id="HelroP191421"/>
    </source>
</evidence>
<sequence>MKLLNCRRAHMRQCSQALREVVPMRRDSSRHTLLELLVESRKYIVDITRHRNELQMTLLQLKKEQEALKWRKRQVLSNSLAYRVRLGHSAFNYERRGHVQDFVHEVVTFKILNSASFGIRCTVWIQGIWCIKLN</sequence>
<proteinExistence type="predicted"/>
<evidence type="ECO:0008006" key="4">
    <source>
        <dbReference type="Google" id="ProtNLM"/>
    </source>
</evidence>
<evidence type="ECO:0000313" key="3">
    <source>
        <dbReference type="Proteomes" id="UP000015101"/>
    </source>
</evidence>
<gene>
    <name evidence="2" type="primary">20211936</name>
    <name evidence="1" type="ORF">HELRODRAFT_191421</name>
</gene>
<dbReference type="Proteomes" id="UP000015101">
    <property type="component" value="Unassembled WGS sequence"/>
</dbReference>
<dbReference type="KEGG" id="hro:HELRODRAFT_191421"/>
<dbReference type="CTD" id="20211936"/>
<name>T1FSY9_HELRO</name>
<evidence type="ECO:0000313" key="1">
    <source>
        <dbReference type="EMBL" id="ESO05239.1"/>
    </source>
</evidence>
<dbReference type="SUPFAM" id="SSF47459">
    <property type="entry name" value="HLH, helix-loop-helix DNA-binding domain"/>
    <property type="match status" value="1"/>
</dbReference>
<dbReference type="AlphaFoldDB" id="T1FSY9"/>
<dbReference type="InParanoid" id="T1FSY9"/>
<reference evidence="2" key="3">
    <citation type="submission" date="2015-06" db="UniProtKB">
        <authorList>
            <consortium name="EnsemblMetazoa"/>
        </authorList>
    </citation>
    <scope>IDENTIFICATION</scope>
</reference>
<dbReference type="HOGENOM" id="CLU_1898494_0_0_1"/>
<reference evidence="3" key="1">
    <citation type="submission" date="2012-12" db="EMBL/GenBank/DDBJ databases">
        <authorList>
            <person name="Hellsten U."/>
            <person name="Grimwood J."/>
            <person name="Chapman J.A."/>
            <person name="Shapiro H."/>
            <person name="Aerts A."/>
            <person name="Otillar R.P."/>
            <person name="Terry A.Y."/>
            <person name="Boore J.L."/>
            <person name="Simakov O."/>
            <person name="Marletaz F."/>
            <person name="Cho S.-J."/>
            <person name="Edsinger-Gonzales E."/>
            <person name="Havlak P."/>
            <person name="Kuo D.-H."/>
            <person name="Larsson T."/>
            <person name="Lv J."/>
            <person name="Arendt D."/>
            <person name="Savage R."/>
            <person name="Osoegawa K."/>
            <person name="de Jong P."/>
            <person name="Lindberg D.R."/>
            <person name="Seaver E.C."/>
            <person name="Weisblat D.A."/>
            <person name="Putnam N.H."/>
            <person name="Grigoriev I.V."/>
            <person name="Rokhsar D.S."/>
        </authorList>
    </citation>
    <scope>NUCLEOTIDE SEQUENCE</scope>
</reference>
<keyword evidence="3" id="KW-1185">Reference proteome</keyword>
<dbReference type="EMBL" id="AMQM01003900">
    <property type="status" value="NOT_ANNOTATED_CDS"/>
    <property type="molecule type" value="Genomic_DNA"/>
</dbReference>
<dbReference type="OrthoDB" id="5920083at2759"/>
<dbReference type="GO" id="GO:0046983">
    <property type="term" value="F:protein dimerization activity"/>
    <property type="evidence" value="ECO:0007669"/>
    <property type="project" value="InterPro"/>
</dbReference>